<feature type="domain" description="LysM" evidence="6">
    <location>
        <begin position="244"/>
        <end position="287"/>
    </location>
</feature>
<dbReference type="GO" id="GO:0031640">
    <property type="term" value="P:killing of cells of another organism"/>
    <property type="evidence" value="ECO:0007669"/>
    <property type="project" value="UniProtKB-KW"/>
</dbReference>
<dbReference type="Proteomes" id="UP000271937">
    <property type="component" value="Unassembled WGS sequence"/>
</dbReference>
<keyword evidence="2" id="KW-0081">Bacteriolytic enzyme</keyword>
<organism evidence="7 8">
    <name type="scientific">Flavobacterium macacae</name>
    <dbReference type="NCBI Taxonomy" id="2488993"/>
    <lineage>
        <taxon>Bacteria</taxon>
        <taxon>Pseudomonadati</taxon>
        <taxon>Bacteroidota</taxon>
        <taxon>Flavobacteriia</taxon>
        <taxon>Flavobacteriales</taxon>
        <taxon>Flavobacteriaceae</taxon>
        <taxon>Flavobacterium</taxon>
    </lineage>
</organism>
<sequence>MFKKVLFLLAIATLVSCGSSKSSKSKKTAYKPKRTVVTKKPTATRTTSSASASNRNTEVIESTSRTVVYSDVVNNYVGQFKDIAKSNMKEYGIPASIILAQGILESGAGAGTLSKNSNNHFGIKCHTGWTGESVRHDDDAAQECFRKYKDPAESYRDHAEFLTGRSRYASLFKLEKGDYEAWAKGLKAAGYATDPKYPDKLISYIERYNLHQYDAEVLGKDFTPFTRNQPVASKPKPPKNSGEGYYEVTKGDTLYSISKRFGTTVDELRRLNDMSDNAISIGQSIKIK</sequence>
<dbReference type="Pfam" id="PF01832">
    <property type="entry name" value="Glucosaminidase"/>
    <property type="match status" value="1"/>
</dbReference>
<dbReference type="Gene3D" id="3.10.350.10">
    <property type="entry name" value="LysM domain"/>
    <property type="match status" value="1"/>
</dbReference>
<evidence type="ECO:0000256" key="3">
    <source>
        <dbReference type="ARBA" id="ARBA00022801"/>
    </source>
</evidence>
<dbReference type="GO" id="GO:0004040">
    <property type="term" value="F:amidase activity"/>
    <property type="evidence" value="ECO:0007669"/>
    <property type="project" value="InterPro"/>
</dbReference>
<dbReference type="AlphaFoldDB" id="A0A3P3W5N3"/>
<dbReference type="SMART" id="SM00047">
    <property type="entry name" value="LYZ2"/>
    <property type="match status" value="1"/>
</dbReference>
<evidence type="ECO:0000256" key="4">
    <source>
        <dbReference type="ARBA" id="ARBA00032108"/>
    </source>
</evidence>
<dbReference type="EMBL" id="RQVR01000011">
    <property type="protein sequence ID" value="RRJ90441.1"/>
    <property type="molecule type" value="Genomic_DNA"/>
</dbReference>
<evidence type="ECO:0000313" key="7">
    <source>
        <dbReference type="EMBL" id="RRJ90441.1"/>
    </source>
</evidence>
<comment type="caution">
    <text evidence="7">The sequence shown here is derived from an EMBL/GenBank/DDBJ whole genome shotgun (WGS) entry which is preliminary data.</text>
</comment>
<proteinExistence type="predicted"/>
<dbReference type="FunFam" id="1.10.530.10:FF:000060">
    <property type="entry name" value="Predicted protein"/>
    <property type="match status" value="1"/>
</dbReference>
<reference evidence="7 8" key="1">
    <citation type="submission" date="2018-11" db="EMBL/GenBank/DDBJ databases">
        <title>Flavobacterium sp. nov., YIM 102600 draft genome.</title>
        <authorList>
            <person name="Li G."/>
            <person name="Jiang Y."/>
        </authorList>
    </citation>
    <scope>NUCLEOTIDE SEQUENCE [LARGE SCALE GENOMIC DNA]</scope>
    <source>
        <strain evidence="7 8">YIM 102600</strain>
    </source>
</reference>
<dbReference type="GO" id="GO:0042742">
    <property type="term" value="P:defense response to bacterium"/>
    <property type="evidence" value="ECO:0007669"/>
    <property type="project" value="UniProtKB-KW"/>
</dbReference>
<dbReference type="InterPro" id="IPR051056">
    <property type="entry name" value="Glycosyl_Hydrolase_73"/>
</dbReference>
<dbReference type="OrthoDB" id="977752at2"/>
<feature type="region of interest" description="Disordered" evidence="5">
    <location>
        <begin position="20"/>
        <end position="57"/>
    </location>
</feature>
<keyword evidence="1" id="KW-0929">Antimicrobial</keyword>
<evidence type="ECO:0000259" key="6">
    <source>
        <dbReference type="PROSITE" id="PS51782"/>
    </source>
</evidence>
<keyword evidence="8" id="KW-1185">Reference proteome</keyword>
<dbReference type="PROSITE" id="PS51257">
    <property type="entry name" value="PROKAR_LIPOPROTEIN"/>
    <property type="match status" value="1"/>
</dbReference>
<keyword evidence="3" id="KW-0378">Hydrolase</keyword>
<dbReference type="CDD" id="cd00118">
    <property type="entry name" value="LysM"/>
    <property type="match status" value="1"/>
</dbReference>
<dbReference type="Gene3D" id="1.10.530.10">
    <property type="match status" value="1"/>
</dbReference>
<dbReference type="PANTHER" id="PTHR33308:SF9">
    <property type="entry name" value="PEPTIDOGLYCAN HYDROLASE FLGJ"/>
    <property type="match status" value="1"/>
</dbReference>
<dbReference type="PANTHER" id="PTHR33308">
    <property type="entry name" value="PEPTIDOGLYCAN HYDROLASE FLGJ"/>
    <property type="match status" value="1"/>
</dbReference>
<dbReference type="PROSITE" id="PS51782">
    <property type="entry name" value="LYSM"/>
    <property type="match status" value="1"/>
</dbReference>
<dbReference type="Pfam" id="PF01476">
    <property type="entry name" value="LysM"/>
    <property type="match status" value="1"/>
</dbReference>
<feature type="compositionally biased region" description="Low complexity" evidence="5">
    <location>
        <begin position="38"/>
        <end position="57"/>
    </location>
</feature>
<dbReference type="SUPFAM" id="SSF54106">
    <property type="entry name" value="LysM domain"/>
    <property type="match status" value="1"/>
</dbReference>
<dbReference type="InterPro" id="IPR002901">
    <property type="entry name" value="MGlyc_endo_b_GlcNAc-like_dom"/>
</dbReference>
<accession>A0A3P3W5N3</accession>
<feature type="compositionally biased region" description="Basic residues" evidence="5">
    <location>
        <begin position="23"/>
        <end position="37"/>
    </location>
</feature>
<dbReference type="InterPro" id="IPR036779">
    <property type="entry name" value="LysM_dom_sf"/>
</dbReference>
<evidence type="ECO:0000313" key="8">
    <source>
        <dbReference type="Proteomes" id="UP000271937"/>
    </source>
</evidence>
<protein>
    <recommendedName>
        <fullName evidence="4">Peptidoglycan hydrolase</fullName>
    </recommendedName>
</protein>
<evidence type="ECO:0000256" key="2">
    <source>
        <dbReference type="ARBA" id="ARBA00022638"/>
    </source>
</evidence>
<name>A0A3P3W5N3_9FLAO</name>
<evidence type="ECO:0000256" key="1">
    <source>
        <dbReference type="ARBA" id="ARBA00022529"/>
    </source>
</evidence>
<dbReference type="InterPro" id="IPR018392">
    <property type="entry name" value="LysM"/>
</dbReference>
<dbReference type="SMART" id="SM00257">
    <property type="entry name" value="LysM"/>
    <property type="match status" value="1"/>
</dbReference>
<evidence type="ECO:0000256" key="5">
    <source>
        <dbReference type="SAM" id="MobiDB-lite"/>
    </source>
</evidence>
<dbReference type="RefSeq" id="WP_125013024.1">
    <property type="nucleotide sequence ID" value="NZ_RQVR01000011.1"/>
</dbReference>
<gene>
    <name evidence="7" type="ORF">EG849_10400</name>
</gene>